<dbReference type="HAMAP" id="MF_01818">
    <property type="entry name" value="RNase_Z_BN"/>
    <property type="match status" value="1"/>
</dbReference>
<dbReference type="PANTHER" id="PTHR46018:SF2">
    <property type="entry name" value="ZINC PHOSPHODIESTERASE ELAC PROTEIN 1"/>
    <property type="match status" value="1"/>
</dbReference>
<keyword evidence="8 10" id="KW-0862">Zinc</keyword>
<dbReference type="NCBIfam" id="NF000801">
    <property type="entry name" value="PRK00055.1-3"/>
    <property type="match status" value="1"/>
</dbReference>
<comment type="catalytic activity">
    <reaction evidence="10">
        <text>Endonucleolytic cleavage of RNA, removing extra 3' nucleotides from tRNA precursor, generating 3' termini of tRNAs. A 3'-hydroxy group is left at the tRNA terminus and a 5'-phosphoryl group is left at the trailer molecule.</text>
        <dbReference type="EC" id="3.1.26.11"/>
    </reaction>
</comment>
<dbReference type="AlphaFoldDB" id="A0A0D5NPY7"/>
<dbReference type="Pfam" id="PF23023">
    <property type="entry name" value="Anti-Pycsar_Apyc1"/>
    <property type="match status" value="1"/>
</dbReference>
<evidence type="ECO:0000256" key="1">
    <source>
        <dbReference type="ARBA" id="ARBA00011738"/>
    </source>
</evidence>
<proteinExistence type="inferred from homology"/>
<feature type="binding site" evidence="10">
    <location>
        <position position="65"/>
    </location>
    <ligand>
        <name>Zn(2+)</name>
        <dbReference type="ChEBI" id="CHEBI:29105"/>
        <label>1</label>
        <note>catalytic</note>
    </ligand>
</feature>
<feature type="binding site" evidence="10">
    <location>
        <position position="211"/>
    </location>
    <ligand>
        <name>Zn(2+)</name>
        <dbReference type="ChEBI" id="CHEBI:29105"/>
        <label>1</label>
        <note>catalytic</note>
    </ligand>
</feature>
<dbReference type="CDD" id="cd07717">
    <property type="entry name" value="RNaseZ_ZiPD-like_MBL-fold"/>
    <property type="match status" value="1"/>
</dbReference>
<dbReference type="HOGENOM" id="CLU_031317_2_0_9"/>
<evidence type="ECO:0000256" key="8">
    <source>
        <dbReference type="ARBA" id="ARBA00022833"/>
    </source>
</evidence>
<feature type="binding site" evidence="10">
    <location>
        <position position="67"/>
    </location>
    <ligand>
        <name>Zn(2+)</name>
        <dbReference type="ChEBI" id="CHEBI:29105"/>
        <label>2</label>
        <note>catalytic</note>
    </ligand>
</feature>
<keyword evidence="4 10" id="KW-0540">Nuclease</keyword>
<feature type="active site" description="Proton acceptor" evidence="10">
    <location>
        <position position="67"/>
    </location>
</feature>
<dbReference type="RefSeq" id="WP_045672492.1">
    <property type="nucleotide sequence ID" value="NZ_CP011058.1"/>
</dbReference>
<protein>
    <recommendedName>
        <fullName evidence="2 10">Ribonuclease Z</fullName>
        <shortName evidence="10">RNase Z</shortName>
        <ecNumber evidence="2 10">3.1.26.11</ecNumber>
    </recommendedName>
    <alternativeName>
        <fullName evidence="10">tRNA 3 endonuclease</fullName>
    </alternativeName>
    <alternativeName>
        <fullName evidence="10">tRNase Z</fullName>
    </alternativeName>
</protein>
<feature type="binding site" evidence="10">
    <location>
        <position position="140"/>
    </location>
    <ligand>
        <name>Zn(2+)</name>
        <dbReference type="ChEBI" id="CHEBI:29105"/>
        <label>1</label>
        <note>catalytic</note>
    </ligand>
</feature>
<dbReference type="GO" id="GO:0042781">
    <property type="term" value="F:3'-tRNA processing endoribonuclease activity"/>
    <property type="evidence" value="ECO:0007669"/>
    <property type="project" value="UniProtKB-UniRule"/>
</dbReference>
<feature type="binding site" evidence="10">
    <location>
        <position position="68"/>
    </location>
    <ligand>
        <name>Zn(2+)</name>
        <dbReference type="ChEBI" id="CHEBI:29105"/>
        <label>2</label>
        <note>catalytic</note>
    </ligand>
</feature>
<dbReference type="FunFam" id="3.60.15.10:FF:000002">
    <property type="entry name" value="Ribonuclease Z"/>
    <property type="match status" value="1"/>
</dbReference>
<reference evidence="12" key="2">
    <citation type="submission" date="2015-03" db="EMBL/GenBank/DDBJ databases">
        <title>Genome sequence of Paenibacillus beijingensis strain DSM 24997T.</title>
        <authorList>
            <person name="Kwak Y."/>
            <person name="Shin J.-H."/>
        </authorList>
    </citation>
    <scope>NUCLEOTIDE SEQUENCE [LARGE SCALE GENOMIC DNA]</scope>
    <source>
        <strain evidence="12">DSM 24997</strain>
    </source>
</reference>
<keyword evidence="12" id="KW-1185">Reference proteome</keyword>
<dbReference type="SUPFAM" id="SSF56281">
    <property type="entry name" value="Metallo-hydrolase/oxidoreductase"/>
    <property type="match status" value="1"/>
</dbReference>
<sequence>MEIRFLGTGAGRPAKERNVSSIALMLPQECGGFWLIDAGEGTQHQLLQTPLKLNKLEAVFITHLHGDHVYGLPGLLSSRSYHEGSGPLRLFGPEGVKELVHDMFRHTSSALDYELIVEELAEGVIYKDECMTVEAAPLKHRVPSWGYRFTEKNKPGPLLTGKLKALGVPPGPLYGRLKAGGTVTLDDGTLVKGEDVVGPAVKGRIITVLGDTIPCDCAVVLAKDADVLVHEATFREGMEEKAHKYGHSTTVQAAVTAREAGAGQLLMTHFSSRYSHADLPSLELEARRVFPNSFAAADFKVFKVESKT</sequence>
<gene>
    <name evidence="10" type="primary">rnz</name>
    <name evidence="11" type="ORF">VN24_24110</name>
</gene>
<dbReference type="InterPro" id="IPR013471">
    <property type="entry name" value="RNase_Z/BN"/>
</dbReference>
<evidence type="ECO:0000256" key="10">
    <source>
        <dbReference type="HAMAP-Rule" id="MF_01818"/>
    </source>
</evidence>
<dbReference type="Gene3D" id="3.60.15.10">
    <property type="entry name" value="Ribonuclease Z/Hydroxyacylglutathione hydrolase-like"/>
    <property type="match status" value="1"/>
</dbReference>
<accession>A0A0D5NPY7</accession>
<comment type="function">
    <text evidence="9 10">Zinc phosphodiesterase, which displays some tRNA 3'-processing endonuclease activity. Probably involved in tRNA maturation, by removing a 3'-trailer from precursor tRNA.</text>
</comment>
<evidence type="ECO:0000256" key="4">
    <source>
        <dbReference type="ARBA" id="ARBA00022722"/>
    </source>
</evidence>
<dbReference type="EC" id="3.1.26.11" evidence="2 10"/>
<evidence type="ECO:0000256" key="7">
    <source>
        <dbReference type="ARBA" id="ARBA00022801"/>
    </source>
</evidence>
<feature type="binding site" evidence="10">
    <location>
        <position position="211"/>
    </location>
    <ligand>
        <name>Zn(2+)</name>
        <dbReference type="ChEBI" id="CHEBI:29105"/>
        <label>2</label>
        <note>catalytic</note>
    </ligand>
</feature>
<keyword evidence="6 10" id="KW-0255">Endonuclease</keyword>
<evidence type="ECO:0000313" key="12">
    <source>
        <dbReference type="Proteomes" id="UP000032633"/>
    </source>
</evidence>
<name>A0A0D5NPY7_9BACL</name>
<evidence type="ECO:0000256" key="3">
    <source>
        <dbReference type="ARBA" id="ARBA00022694"/>
    </source>
</evidence>
<dbReference type="PATRIC" id="fig|1126833.4.peg.5302"/>
<dbReference type="KEGG" id="pbj:VN24_24110"/>
<evidence type="ECO:0000256" key="6">
    <source>
        <dbReference type="ARBA" id="ARBA00022759"/>
    </source>
</evidence>
<dbReference type="GO" id="GO:0008270">
    <property type="term" value="F:zinc ion binding"/>
    <property type="evidence" value="ECO:0007669"/>
    <property type="project" value="UniProtKB-UniRule"/>
</dbReference>
<dbReference type="STRING" id="1126833.VN24_24110"/>
<comment type="subunit">
    <text evidence="1 10">Homodimer.</text>
</comment>
<dbReference type="InterPro" id="IPR036866">
    <property type="entry name" value="RibonucZ/Hydroxyglut_hydro"/>
</dbReference>
<feature type="binding site" evidence="10">
    <location>
        <position position="269"/>
    </location>
    <ligand>
        <name>Zn(2+)</name>
        <dbReference type="ChEBI" id="CHEBI:29105"/>
        <label>2</label>
        <note>catalytic</note>
    </ligand>
</feature>
<dbReference type="EMBL" id="CP011058">
    <property type="protein sequence ID" value="AJY77067.1"/>
    <property type="molecule type" value="Genomic_DNA"/>
</dbReference>
<evidence type="ECO:0000256" key="5">
    <source>
        <dbReference type="ARBA" id="ARBA00022723"/>
    </source>
</evidence>
<evidence type="ECO:0000313" key="11">
    <source>
        <dbReference type="EMBL" id="AJY77067.1"/>
    </source>
</evidence>
<reference evidence="11 12" key="1">
    <citation type="journal article" date="2015" name="J. Biotechnol.">
        <title>Complete genome sequence of Paenibacillus beijingensis 7188(T) (=DSM 24997(T)), a novel rhizobacterium from jujube garden soil.</title>
        <authorList>
            <person name="Kwak Y."/>
            <person name="Shin J.H."/>
        </authorList>
    </citation>
    <scope>NUCLEOTIDE SEQUENCE [LARGE SCALE GENOMIC DNA]</scope>
    <source>
        <strain evidence="11 12">DSM 24997</strain>
    </source>
</reference>
<evidence type="ECO:0000256" key="9">
    <source>
        <dbReference type="ARBA" id="ARBA00057812"/>
    </source>
</evidence>
<organism evidence="11 12">
    <name type="scientific">Paenibacillus beijingensis</name>
    <dbReference type="NCBI Taxonomy" id="1126833"/>
    <lineage>
        <taxon>Bacteria</taxon>
        <taxon>Bacillati</taxon>
        <taxon>Bacillota</taxon>
        <taxon>Bacilli</taxon>
        <taxon>Bacillales</taxon>
        <taxon>Paenibacillaceae</taxon>
        <taxon>Paenibacillus</taxon>
    </lineage>
</organism>
<keyword evidence="3 10" id="KW-0819">tRNA processing</keyword>
<dbReference type="GO" id="GO:0042802">
    <property type="term" value="F:identical protein binding"/>
    <property type="evidence" value="ECO:0007669"/>
    <property type="project" value="UniProtKB-ARBA"/>
</dbReference>
<comment type="cofactor">
    <cofactor evidence="10">
        <name>Zn(2+)</name>
        <dbReference type="ChEBI" id="CHEBI:29105"/>
    </cofactor>
    <text evidence="10">Binds 2 Zn(2+) ions.</text>
</comment>
<keyword evidence="7 10" id="KW-0378">Hydrolase</keyword>
<keyword evidence="5 10" id="KW-0479">Metal-binding</keyword>
<evidence type="ECO:0000256" key="2">
    <source>
        <dbReference type="ARBA" id="ARBA00012477"/>
    </source>
</evidence>
<feature type="binding site" evidence="10">
    <location>
        <position position="63"/>
    </location>
    <ligand>
        <name>Zn(2+)</name>
        <dbReference type="ChEBI" id="CHEBI:29105"/>
        <label>1</label>
        <note>catalytic</note>
    </ligand>
</feature>
<comment type="similarity">
    <text evidence="10">Belongs to the RNase Z family.</text>
</comment>
<dbReference type="OrthoDB" id="9800940at2"/>
<dbReference type="Proteomes" id="UP000032633">
    <property type="component" value="Chromosome"/>
</dbReference>
<dbReference type="NCBIfam" id="TIGR02651">
    <property type="entry name" value="RNase_Z"/>
    <property type="match status" value="1"/>
</dbReference>
<dbReference type="PANTHER" id="PTHR46018">
    <property type="entry name" value="ZINC PHOSPHODIESTERASE ELAC PROTEIN 1"/>
    <property type="match status" value="1"/>
</dbReference>